<feature type="signal peptide" evidence="1">
    <location>
        <begin position="1"/>
        <end position="27"/>
    </location>
</feature>
<proteinExistence type="predicted"/>
<accession>A0A915J7S0</accession>
<feature type="chain" id="PRO_5037504316" evidence="1">
    <location>
        <begin position="28"/>
        <end position="68"/>
    </location>
</feature>
<evidence type="ECO:0000256" key="1">
    <source>
        <dbReference type="SAM" id="SignalP"/>
    </source>
</evidence>
<dbReference type="AlphaFoldDB" id="A0A915J7S0"/>
<evidence type="ECO:0000313" key="2">
    <source>
        <dbReference type="Proteomes" id="UP000887565"/>
    </source>
</evidence>
<organism evidence="2 3">
    <name type="scientific">Romanomermis culicivorax</name>
    <name type="common">Nematode worm</name>
    <dbReference type="NCBI Taxonomy" id="13658"/>
    <lineage>
        <taxon>Eukaryota</taxon>
        <taxon>Metazoa</taxon>
        <taxon>Ecdysozoa</taxon>
        <taxon>Nematoda</taxon>
        <taxon>Enoplea</taxon>
        <taxon>Dorylaimia</taxon>
        <taxon>Mermithida</taxon>
        <taxon>Mermithoidea</taxon>
        <taxon>Mermithidae</taxon>
        <taxon>Romanomermis</taxon>
    </lineage>
</organism>
<evidence type="ECO:0000313" key="3">
    <source>
        <dbReference type="WBParaSite" id="nRc.2.0.1.t22508-RA"/>
    </source>
</evidence>
<dbReference type="WBParaSite" id="nRc.2.0.1.t22508-RA">
    <property type="protein sequence ID" value="nRc.2.0.1.t22508-RA"/>
    <property type="gene ID" value="nRc.2.0.1.g22508"/>
</dbReference>
<keyword evidence="2" id="KW-1185">Reference proteome</keyword>
<keyword evidence="1" id="KW-0732">Signal</keyword>
<name>A0A915J7S0_ROMCU</name>
<sequence length="68" mass="7724">MIFIGASPPNVIYFILLLLLFFGVARRIPNTICISFINMYIIFKVIAGAKTGGTCRYQIPWYRCLGHP</sequence>
<dbReference type="Proteomes" id="UP000887565">
    <property type="component" value="Unplaced"/>
</dbReference>
<reference evidence="3" key="1">
    <citation type="submission" date="2022-11" db="UniProtKB">
        <authorList>
            <consortium name="WormBaseParasite"/>
        </authorList>
    </citation>
    <scope>IDENTIFICATION</scope>
</reference>
<protein>
    <submittedName>
        <fullName evidence="3">Uncharacterized protein</fullName>
    </submittedName>
</protein>